<dbReference type="AlphaFoldDB" id="A0AAP4EX86"/>
<proteinExistence type="predicted"/>
<dbReference type="Pfam" id="PF00753">
    <property type="entry name" value="Lactamase_B"/>
    <property type="match status" value="1"/>
</dbReference>
<evidence type="ECO:0000313" key="3">
    <source>
        <dbReference type="Proteomes" id="UP001300383"/>
    </source>
</evidence>
<name>A0AAP4EX86_9FIRM</name>
<keyword evidence="3" id="KW-1185">Reference proteome</keyword>
<dbReference type="SUPFAM" id="SSF56281">
    <property type="entry name" value="Metallo-hydrolase/oxidoreductase"/>
    <property type="match status" value="1"/>
</dbReference>
<dbReference type="InterPro" id="IPR036866">
    <property type="entry name" value="RibonucZ/Hydroxyglut_hydro"/>
</dbReference>
<comment type="caution">
    <text evidence="2">The sequence shown here is derived from an EMBL/GenBank/DDBJ whole genome shotgun (WGS) entry which is preliminary data.</text>
</comment>
<dbReference type="InterPro" id="IPR052926">
    <property type="entry name" value="Metallo-beta-lactamase_dom"/>
</dbReference>
<dbReference type="InterPro" id="IPR001279">
    <property type="entry name" value="Metallo-B-lactamas"/>
</dbReference>
<dbReference type="RefSeq" id="WP_283230753.1">
    <property type="nucleotide sequence ID" value="NZ_JASGBQ010000010.1"/>
</dbReference>
<accession>A0AAP4EX86</accession>
<feature type="domain" description="Metallo-beta-lactamase" evidence="1">
    <location>
        <begin position="22"/>
        <end position="241"/>
    </location>
</feature>
<dbReference type="CDD" id="cd07713">
    <property type="entry name" value="DHPS-like_MBL-fold"/>
    <property type="match status" value="1"/>
</dbReference>
<sequence>MYARILIDNKSDHGLICEWGLAVYIEYEGHKLLLDTGSSGAFVKNAESLGVNLEEIEYGVLSHAHYDHSDGLAEFFSRNRTASFYMRVGTGENCYGKRWIFHKYIGIKKGFLEQYTDRIVYADGIFEMIPGAYLVPHKTPGLDKTGARAGLYVKRGRRLVPDSFAHEQSLVLDTKEGLVIFSSCSHGGADTIIREVTDAFPGKEICALIGGLHLYRTSEQEVRALAGRVRKLGIRRLITGHCTGERAMAVLEEELPGVAEALHTGMEFEIG</sequence>
<dbReference type="InterPro" id="IPR041712">
    <property type="entry name" value="DHPS-like_MBL-fold"/>
</dbReference>
<dbReference type="Gene3D" id="3.60.15.10">
    <property type="entry name" value="Ribonuclease Z/Hydroxyacylglutathione hydrolase-like"/>
    <property type="match status" value="1"/>
</dbReference>
<organism evidence="2 3">
    <name type="scientific">Fusibacillus kribbianus</name>
    <dbReference type="NCBI Taxonomy" id="3044208"/>
    <lineage>
        <taxon>Bacteria</taxon>
        <taxon>Bacillati</taxon>
        <taxon>Bacillota</taxon>
        <taxon>Clostridia</taxon>
        <taxon>Lachnospirales</taxon>
        <taxon>Lachnospiraceae</taxon>
        <taxon>Fusibacillus</taxon>
    </lineage>
</organism>
<dbReference type="PANTHER" id="PTHR13754:SF13">
    <property type="entry name" value="METALLO-BETA-LACTAMASE SUPERFAMILY PROTEIN (AFU_ORTHOLOGUE AFUA_3G07630)"/>
    <property type="match status" value="1"/>
</dbReference>
<dbReference type="PANTHER" id="PTHR13754">
    <property type="entry name" value="METALLO-BETA-LACTAMASE SUPERFAMILY PROTEIN"/>
    <property type="match status" value="1"/>
</dbReference>
<reference evidence="2 3" key="1">
    <citation type="submission" date="2023-05" db="EMBL/GenBank/DDBJ databases">
        <title>[ruminococcus] sp. nov., isolated from a pig farm feces dump.</title>
        <authorList>
            <person name="Chang Y.-H."/>
        </authorList>
    </citation>
    <scope>NUCLEOTIDE SEQUENCE [LARGE SCALE GENOMIC DNA]</scope>
    <source>
        <strain evidence="2 3">YH-rum2234</strain>
    </source>
</reference>
<evidence type="ECO:0000313" key="2">
    <source>
        <dbReference type="EMBL" id="MDI9242304.1"/>
    </source>
</evidence>
<gene>
    <name evidence="2" type="ORF">QJ036_07450</name>
</gene>
<dbReference type="GO" id="GO:0016740">
    <property type="term" value="F:transferase activity"/>
    <property type="evidence" value="ECO:0007669"/>
    <property type="project" value="TreeGrafter"/>
</dbReference>
<evidence type="ECO:0000259" key="1">
    <source>
        <dbReference type="Pfam" id="PF00753"/>
    </source>
</evidence>
<protein>
    <submittedName>
        <fullName evidence="2">MBL fold metallo-hydrolase</fullName>
    </submittedName>
</protein>
<dbReference type="EMBL" id="JASGBQ010000010">
    <property type="protein sequence ID" value="MDI9242304.1"/>
    <property type="molecule type" value="Genomic_DNA"/>
</dbReference>
<dbReference type="Proteomes" id="UP001300383">
    <property type="component" value="Unassembled WGS sequence"/>
</dbReference>